<keyword evidence="6" id="KW-0560">Oxidoreductase</keyword>
<dbReference type="Gene3D" id="3.60.10.10">
    <property type="entry name" value="Endonuclease/exonuclease/phosphatase"/>
    <property type="match status" value="1"/>
</dbReference>
<dbReference type="SUPFAM" id="SSF56219">
    <property type="entry name" value="DNase I-like"/>
    <property type="match status" value="1"/>
</dbReference>
<keyword evidence="8" id="KW-0503">Monooxygenase</keyword>
<evidence type="ECO:0000256" key="10">
    <source>
        <dbReference type="PIRSR" id="PIRSR602403-1"/>
    </source>
</evidence>
<accession>A0A8H4ND36</accession>
<evidence type="ECO:0000313" key="14">
    <source>
        <dbReference type="Proteomes" id="UP000536711"/>
    </source>
</evidence>
<dbReference type="GO" id="GO:0004497">
    <property type="term" value="F:monooxygenase activity"/>
    <property type="evidence" value="ECO:0007669"/>
    <property type="project" value="UniProtKB-KW"/>
</dbReference>
<dbReference type="PANTHER" id="PTHR46206">
    <property type="entry name" value="CYTOCHROME P450"/>
    <property type="match status" value="1"/>
</dbReference>
<dbReference type="CDD" id="cd09080">
    <property type="entry name" value="TDP2"/>
    <property type="match status" value="1"/>
</dbReference>
<dbReference type="Proteomes" id="UP000536711">
    <property type="component" value="Unassembled WGS sequence"/>
</dbReference>
<dbReference type="Pfam" id="PF03372">
    <property type="entry name" value="Exo_endo_phos"/>
    <property type="match status" value="1"/>
</dbReference>
<dbReference type="InterPro" id="IPR036396">
    <property type="entry name" value="Cyt_P450_sf"/>
</dbReference>
<feature type="chain" id="PRO_5034703756" evidence="11">
    <location>
        <begin position="20"/>
        <end position="1290"/>
    </location>
</feature>
<evidence type="ECO:0000259" key="12">
    <source>
        <dbReference type="Pfam" id="PF03372"/>
    </source>
</evidence>
<keyword evidence="11" id="KW-0732">Signal</keyword>
<evidence type="ECO:0000256" key="11">
    <source>
        <dbReference type="SAM" id="SignalP"/>
    </source>
</evidence>
<evidence type="ECO:0000256" key="3">
    <source>
        <dbReference type="ARBA" id="ARBA00010617"/>
    </source>
</evidence>
<evidence type="ECO:0000256" key="2">
    <source>
        <dbReference type="ARBA" id="ARBA00004972"/>
    </source>
</evidence>
<evidence type="ECO:0000256" key="8">
    <source>
        <dbReference type="ARBA" id="ARBA00023033"/>
    </source>
</evidence>
<dbReference type="GO" id="GO:0005506">
    <property type="term" value="F:iron ion binding"/>
    <property type="evidence" value="ECO:0007669"/>
    <property type="project" value="InterPro"/>
</dbReference>
<dbReference type="SUPFAM" id="SSF48264">
    <property type="entry name" value="Cytochrome P450"/>
    <property type="match status" value="1"/>
</dbReference>
<sequence>MHLYRIALTFTSLMSAVSALTVKSTKQWTIGTDVQGSERLNGVSYQEDALITYGEYQYVTFYETAPAGYLNHFVKVGRRKVSPSVGDWEFLTLDDYTQKTMDGHNMISMGISGDGKIHLSFDHHDVPINYRISKSGIAKDVPSQWSSDLFGPVAHELVGSQGPYSPLTYPRFEPLSNGDLLLEFRIGQSGSGDSYIHRYSASTGKWQAYGMYIQGDDNNAYINGLDYLDGKLYTSWTVRETPNADTNHGVYFAYSNDDGKTWFNTNGTKLAKPISTSDASTLIWDVPQNSRMVNQEGQLMDTKGRFHILMRDLLSGEHQYQHYLRKTDGKDANLPSINVAKTIQGTWTKNAINPAGLNGPDLYDPRGKLAGDASGEYLFGILPDPVKQSTGIYVATASKDFKDWKSLAEIPNTSTEPLFDKTRLHESGVLSIFALIQKQMENAIALRKPASSLAWRPDEPWKQPLFRWSSNANEWQPLQTSEPSPNRPQAAKLAIYSWNIDFMLPHGDSRMNSALKHLEELSRQHRSDDKTAVVINIQECVPSDLDLIGEKNWIRDGFYRTDVDTENWASGAYGTTTLVDRQLDVLSCFRVHYSATQMERDALFVDVEASSQRLRLCNTHLESLALEPPRRPAQMQLIASHMNANDVSGAVVTGDFNAIQPFDKTLHTENNLDDAYLKLGGTEGDGRDDNEGYTWGQQALPQLRQQFGCSRMDKVFFCGDGLELLEFERFGVDVEPDESEEDVRKDLLSLGFEKPWITDHLGNFDIDSIAMANPVLELLSRPAIAAPLALLTSYIIYHLFLKPSNLPDLPIIGARKGDWFPILQAKIRNSLDVKTALNSAYIQYRNQAAIFPLIDGGNIIYLPRSDTKFASEQPTNMLSMHESAQQDLQTDYTTMDPSLTHDPIHLELVTTTLTKEVGNLIPDLADEIEHCVSKQLGNNTNWSEICIMESAQKMLSGITNRAFLGLPLCRNKEMLKLGIAFAQDIPLSSMMMKLFPSFVKPLVAPLITRSNRIHTREFEKILEPEIKARLEEYDSQDEHIKSDRNDYLQWLIEQAKEIGNPKNWQVSALAQRVLLLNFASIHTTTFAVTHALLDIVSSSPDLILELRDEVESVLRQHDGKWNKRAVAQLEKLDSAIRESQRKNSIVSLGVSRTVVAEKGVTFPSGTHVPKGLRIAVPGYSVLQDSEIYPEPKTYKPLRFYDARQNEADEYVKSARNALPTATQDFLAWGLGRNACPGRFFASNEIKMLLAYVLLNYDIEHLTERPRNTWIAQNRIPPTKATLRIRRRARS</sequence>
<evidence type="ECO:0000256" key="5">
    <source>
        <dbReference type="ARBA" id="ARBA00022723"/>
    </source>
</evidence>
<keyword evidence="5 10" id="KW-0479">Metal-binding</keyword>
<evidence type="ECO:0000256" key="1">
    <source>
        <dbReference type="ARBA" id="ARBA00001971"/>
    </source>
</evidence>
<dbReference type="InterPro" id="IPR005135">
    <property type="entry name" value="Endo/exonuclease/phosphatase"/>
</dbReference>
<comment type="similarity">
    <text evidence="3">Belongs to the cytochrome P450 family.</text>
</comment>
<keyword evidence="14" id="KW-1185">Reference proteome</keyword>
<feature type="domain" description="Endonuclease/exonuclease/phosphatase" evidence="12">
    <location>
        <begin position="497"/>
        <end position="760"/>
    </location>
</feature>
<feature type="signal peptide" evidence="11">
    <location>
        <begin position="1"/>
        <end position="19"/>
    </location>
</feature>
<gene>
    <name evidence="13" type="ORF">FACUT_11195</name>
</gene>
<reference evidence="13 14" key="1">
    <citation type="submission" date="2020-01" db="EMBL/GenBank/DDBJ databases">
        <title>Identification and distribution of gene clusters putatively required for synthesis of sphingolipid metabolism inhibitors in phylogenetically diverse species of the filamentous fungus Fusarium.</title>
        <authorList>
            <person name="Kim H.-S."/>
            <person name="Busman M."/>
            <person name="Brown D.W."/>
            <person name="Divon H."/>
            <person name="Uhlig S."/>
            <person name="Proctor R.H."/>
        </authorList>
    </citation>
    <scope>NUCLEOTIDE SEQUENCE [LARGE SCALE GENOMIC DNA]</scope>
    <source>
        <strain evidence="13 14">NRRL 13308</strain>
    </source>
</reference>
<dbReference type="PRINTS" id="PR00465">
    <property type="entry name" value="EP450IV"/>
</dbReference>
<organism evidence="13 14">
    <name type="scientific">Fusarium acutatum</name>
    <dbReference type="NCBI Taxonomy" id="78861"/>
    <lineage>
        <taxon>Eukaryota</taxon>
        <taxon>Fungi</taxon>
        <taxon>Dikarya</taxon>
        <taxon>Ascomycota</taxon>
        <taxon>Pezizomycotina</taxon>
        <taxon>Sordariomycetes</taxon>
        <taxon>Hypocreomycetidae</taxon>
        <taxon>Hypocreales</taxon>
        <taxon>Nectriaceae</taxon>
        <taxon>Fusarium</taxon>
        <taxon>Fusarium fujikuroi species complex</taxon>
    </lineage>
</organism>
<dbReference type="CDD" id="cd11041">
    <property type="entry name" value="CYP503A1-like"/>
    <property type="match status" value="1"/>
</dbReference>
<dbReference type="EMBL" id="JAADJF010000372">
    <property type="protein sequence ID" value="KAF4420375.1"/>
    <property type="molecule type" value="Genomic_DNA"/>
</dbReference>
<dbReference type="GO" id="GO:0020037">
    <property type="term" value="F:heme binding"/>
    <property type="evidence" value="ECO:0007669"/>
    <property type="project" value="InterPro"/>
</dbReference>
<comment type="caution">
    <text evidence="13">The sequence shown here is derived from an EMBL/GenBank/DDBJ whole genome shotgun (WGS) entry which is preliminary data.</text>
</comment>
<dbReference type="Pfam" id="PF00067">
    <property type="entry name" value="p450"/>
    <property type="match status" value="1"/>
</dbReference>
<dbReference type="InterPro" id="IPR002403">
    <property type="entry name" value="Cyt_P450_E_grp-IV"/>
</dbReference>
<keyword evidence="4 10" id="KW-0349">Heme</keyword>
<evidence type="ECO:0000256" key="9">
    <source>
        <dbReference type="ARBA" id="ARBA00037909"/>
    </source>
</evidence>
<dbReference type="InterPro" id="IPR036691">
    <property type="entry name" value="Endo/exonu/phosph_ase_sf"/>
</dbReference>
<dbReference type="OrthoDB" id="9978204at2759"/>
<dbReference type="Gene3D" id="1.10.630.10">
    <property type="entry name" value="Cytochrome P450"/>
    <property type="match status" value="1"/>
</dbReference>
<dbReference type="PANTHER" id="PTHR46206:SF1">
    <property type="entry name" value="P450, PUTATIVE (EUROFUNG)-RELATED"/>
    <property type="match status" value="1"/>
</dbReference>
<comment type="pathway">
    <text evidence="9">Plant hormone biosynthesis; gibberellin biosynthesis.</text>
</comment>
<dbReference type="InterPro" id="IPR001128">
    <property type="entry name" value="Cyt_P450"/>
</dbReference>
<comment type="cofactor">
    <cofactor evidence="1 10">
        <name>heme</name>
        <dbReference type="ChEBI" id="CHEBI:30413"/>
    </cofactor>
</comment>
<evidence type="ECO:0000256" key="6">
    <source>
        <dbReference type="ARBA" id="ARBA00023002"/>
    </source>
</evidence>
<keyword evidence="7 10" id="KW-0408">Iron</keyword>
<name>A0A8H4ND36_9HYPO</name>
<protein>
    <submittedName>
        <fullName evidence="13">Cycloheximide-inducible CIP70 (Cytochrome P450 family)</fullName>
    </submittedName>
</protein>
<dbReference type="Pfam" id="PF15892">
    <property type="entry name" value="BNR_4"/>
    <property type="match status" value="1"/>
</dbReference>
<proteinExistence type="inferred from homology"/>
<evidence type="ECO:0000256" key="7">
    <source>
        <dbReference type="ARBA" id="ARBA00023004"/>
    </source>
</evidence>
<evidence type="ECO:0000313" key="13">
    <source>
        <dbReference type="EMBL" id="KAF4420375.1"/>
    </source>
</evidence>
<evidence type="ECO:0000256" key="4">
    <source>
        <dbReference type="ARBA" id="ARBA00022617"/>
    </source>
</evidence>
<comment type="pathway">
    <text evidence="2">Hormone biosynthesis.</text>
</comment>
<dbReference type="GO" id="GO:0016705">
    <property type="term" value="F:oxidoreductase activity, acting on paired donors, with incorporation or reduction of molecular oxygen"/>
    <property type="evidence" value="ECO:0007669"/>
    <property type="project" value="InterPro"/>
</dbReference>
<feature type="binding site" description="axial binding residue" evidence="10">
    <location>
        <position position="1235"/>
    </location>
    <ligand>
        <name>heme</name>
        <dbReference type="ChEBI" id="CHEBI:30413"/>
    </ligand>
    <ligandPart>
        <name>Fe</name>
        <dbReference type="ChEBI" id="CHEBI:18248"/>
    </ligandPart>
</feature>